<name>A0A4Y2QGE7_ARAVE</name>
<comment type="caution">
    <text evidence="1">The sequence shown here is derived from an EMBL/GenBank/DDBJ whole genome shotgun (WGS) entry which is preliminary data.</text>
</comment>
<accession>A0A4Y2QGE7</accession>
<dbReference type="EMBL" id="BGPR01013693">
    <property type="protein sequence ID" value="GBN61786.1"/>
    <property type="molecule type" value="Genomic_DNA"/>
</dbReference>
<gene>
    <name evidence="1" type="ORF">AVEN_97947_1</name>
</gene>
<sequence>MSLRTGSIRKYPNSQSLMGVLPSLDSNRANLTLTSVSEVQLSTLLRQTKSPVLCTDPGLLISEMAFLSTTCKKSHHYVSLVSTLPTKVNVAPCPSHPRFVTLNCSVPFM</sequence>
<dbReference type="Proteomes" id="UP000499080">
    <property type="component" value="Unassembled WGS sequence"/>
</dbReference>
<proteinExistence type="predicted"/>
<organism evidence="1 2">
    <name type="scientific">Araneus ventricosus</name>
    <name type="common">Orbweaver spider</name>
    <name type="synonym">Epeira ventricosa</name>
    <dbReference type="NCBI Taxonomy" id="182803"/>
    <lineage>
        <taxon>Eukaryota</taxon>
        <taxon>Metazoa</taxon>
        <taxon>Ecdysozoa</taxon>
        <taxon>Arthropoda</taxon>
        <taxon>Chelicerata</taxon>
        <taxon>Arachnida</taxon>
        <taxon>Araneae</taxon>
        <taxon>Araneomorphae</taxon>
        <taxon>Entelegynae</taxon>
        <taxon>Araneoidea</taxon>
        <taxon>Araneidae</taxon>
        <taxon>Araneus</taxon>
    </lineage>
</organism>
<evidence type="ECO:0000313" key="2">
    <source>
        <dbReference type="Proteomes" id="UP000499080"/>
    </source>
</evidence>
<reference evidence="1 2" key="1">
    <citation type="journal article" date="2019" name="Sci. Rep.">
        <title>Orb-weaving spider Araneus ventricosus genome elucidates the spidroin gene catalogue.</title>
        <authorList>
            <person name="Kono N."/>
            <person name="Nakamura H."/>
            <person name="Ohtoshi R."/>
            <person name="Moran D.A.P."/>
            <person name="Shinohara A."/>
            <person name="Yoshida Y."/>
            <person name="Fujiwara M."/>
            <person name="Mori M."/>
            <person name="Tomita M."/>
            <person name="Arakawa K."/>
        </authorList>
    </citation>
    <scope>NUCLEOTIDE SEQUENCE [LARGE SCALE GENOMIC DNA]</scope>
</reference>
<dbReference type="AlphaFoldDB" id="A0A4Y2QGE7"/>
<evidence type="ECO:0000313" key="1">
    <source>
        <dbReference type="EMBL" id="GBN61786.1"/>
    </source>
</evidence>
<keyword evidence="2" id="KW-1185">Reference proteome</keyword>
<protein>
    <submittedName>
        <fullName evidence="1">Uncharacterized protein</fullName>
    </submittedName>
</protein>